<organism evidence="5 6">
    <name type="scientific">Caenorhabditis japonica</name>
    <dbReference type="NCBI Taxonomy" id="281687"/>
    <lineage>
        <taxon>Eukaryota</taxon>
        <taxon>Metazoa</taxon>
        <taxon>Ecdysozoa</taxon>
        <taxon>Nematoda</taxon>
        <taxon>Chromadorea</taxon>
        <taxon>Rhabditida</taxon>
        <taxon>Rhabditina</taxon>
        <taxon>Rhabditomorpha</taxon>
        <taxon>Rhabditoidea</taxon>
        <taxon>Rhabditidae</taxon>
        <taxon>Peloderinae</taxon>
        <taxon>Caenorhabditis</taxon>
    </lineage>
</organism>
<dbReference type="InterPro" id="IPR051152">
    <property type="entry name" value="C.elegans_Orphan_NR"/>
</dbReference>
<keyword evidence="2" id="KW-0804">Transcription</keyword>
<feature type="domain" description="NR LBD" evidence="4">
    <location>
        <begin position="61"/>
        <end position="305"/>
    </location>
</feature>
<evidence type="ECO:0000256" key="3">
    <source>
        <dbReference type="ARBA" id="ARBA00023170"/>
    </source>
</evidence>
<dbReference type="Proteomes" id="UP000005237">
    <property type="component" value="Unassembled WGS sequence"/>
</dbReference>
<dbReference type="PANTHER" id="PTHR45680">
    <property type="entry name" value="NUCLEAR HORMONE RECEPTOR FAMILY"/>
    <property type="match status" value="1"/>
</dbReference>
<evidence type="ECO:0000313" key="5">
    <source>
        <dbReference type="EnsemblMetazoa" id="CJA12283.1"/>
    </source>
</evidence>
<accession>A0A8R1DW93</accession>
<keyword evidence="6" id="KW-1185">Reference proteome</keyword>
<reference evidence="5" key="2">
    <citation type="submission" date="2022-06" db="UniProtKB">
        <authorList>
            <consortium name="EnsemblMetazoa"/>
        </authorList>
    </citation>
    <scope>IDENTIFICATION</scope>
    <source>
        <strain evidence="5">DF5081</strain>
    </source>
</reference>
<dbReference type="EnsemblMetazoa" id="CJA12283.1">
    <property type="protein sequence ID" value="CJA12283.1"/>
    <property type="gene ID" value="WBGene00131487"/>
</dbReference>
<evidence type="ECO:0000313" key="6">
    <source>
        <dbReference type="Proteomes" id="UP000005237"/>
    </source>
</evidence>
<reference evidence="6" key="1">
    <citation type="submission" date="2010-08" db="EMBL/GenBank/DDBJ databases">
        <authorList>
            <consortium name="Caenorhabditis japonica Sequencing Consortium"/>
            <person name="Wilson R.K."/>
        </authorList>
    </citation>
    <scope>NUCLEOTIDE SEQUENCE [LARGE SCALE GENOMIC DNA]</scope>
    <source>
        <strain evidence="6">DF5081</strain>
    </source>
</reference>
<dbReference type="PROSITE" id="PS51843">
    <property type="entry name" value="NR_LBD"/>
    <property type="match status" value="1"/>
</dbReference>
<protein>
    <submittedName>
        <fullName evidence="5">NR LBD domain-containing protein</fullName>
    </submittedName>
</protein>
<evidence type="ECO:0000259" key="4">
    <source>
        <dbReference type="PROSITE" id="PS51843"/>
    </source>
</evidence>
<keyword evidence="3" id="KW-0675">Receptor</keyword>
<evidence type="ECO:0000256" key="1">
    <source>
        <dbReference type="ARBA" id="ARBA00023015"/>
    </source>
</evidence>
<dbReference type="SUPFAM" id="SSF48508">
    <property type="entry name" value="Nuclear receptor ligand-binding domain"/>
    <property type="match status" value="1"/>
</dbReference>
<dbReference type="InterPro" id="IPR035500">
    <property type="entry name" value="NHR-like_dom_sf"/>
</dbReference>
<evidence type="ECO:0000256" key="2">
    <source>
        <dbReference type="ARBA" id="ARBA00023163"/>
    </source>
</evidence>
<dbReference type="Pfam" id="PF00104">
    <property type="entry name" value="Hormone_recep"/>
    <property type="match status" value="1"/>
</dbReference>
<sequence length="306" mass="36221">MSTFLGRPAYIIHCIPPDKTFKKSTIDVTSLVENAVAVLKISREKTNVVEKRKILEKMAIFQQSSEDSIVKRGEEKCAEICQIPIFGKEFFMHYWEVDFLKTARWLTNFDAFLSLPDVVKLKIVMATWHVRARLQRLLMTAKCRKCDEIQENEFMIAENALFDLKTCQLDVSWCTPYPNDQIQFFLENSDDWVHNEVVENLKILNPTDIESTFMLLQLCFHYAGKRFQGDILTKMEQFLDAISDELHEYYQQLEIANYSERLAKMMKINNRIQQIIWEKRWKADLAEKFDIFNVKFSHPEMFYDCC</sequence>
<name>A0A8R1DW93_CAEJA</name>
<dbReference type="InterPro" id="IPR000536">
    <property type="entry name" value="Nucl_hrmn_rcpt_lig-bd"/>
</dbReference>
<proteinExistence type="predicted"/>
<dbReference type="AlphaFoldDB" id="A0A8R1DW93"/>
<dbReference type="SMART" id="SM00430">
    <property type="entry name" value="HOLI"/>
    <property type="match status" value="1"/>
</dbReference>
<dbReference type="Gene3D" id="1.10.565.10">
    <property type="entry name" value="Retinoid X Receptor"/>
    <property type="match status" value="1"/>
</dbReference>
<keyword evidence="1" id="KW-0805">Transcription regulation</keyword>
<dbReference type="PANTHER" id="PTHR45680:SF3">
    <property type="entry name" value="NUCLEAR HORMONE RECEPTOR FAMILY"/>
    <property type="match status" value="1"/>
</dbReference>